<accession>A0A1F6H0B4</accession>
<sequence>MNFKAHLTGGVLVGFGCVAGATALGWLQPEQMNLDRPWGGPEGVKGLLLFTATLAMSLFPDLDQASKPQRWYYRAVFVLLVALFVGKQFPLFAAVTFFSLLPLTHKHRGWTHSWVAPLVVFGFWWGFLALHQQISVTPDWGALGGKLRADLPYLGAAWLGHSTHLLLDRFKAG</sequence>
<reference evidence="2 3" key="1">
    <citation type="journal article" date="2016" name="Nat. Commun.">
        <title>Thousands of microbial genomes shed light on interconnected biogeochemical processes in an aquifer system.</title>
        <authorList>
            <person name="Anantharaman K."/>
            <person name="Brown C.T."/>
            <person name="Hug L.A."/>
            <person name="Sharon I."/>
            <person name="Castelle C.J."/>
            <person name="Probst A.J."/>
            <person name="Thomas B.C."/>
            <person name="Singh A."/>
            <person name="Wilkins M.J."/>
            <person name="Karaoz U."/>
            <person name="Brodie E.L."/>
            <person name="Williams K.H."/>
            <person name="Hubbard S.S."/>
            <person name="Banfield J.F."/>
        </authorList>
    </citation>
    <scope>NUCLEOTIDE SEQUENCE [LARGE SCALE GENOMIC DNA]</scope>
</reference>
<dbReference type="Pfam" id="PF04307">
    <property type="entry name" value="YdjM"/>
    <property type="match status" value="1"/>
</dbReference>
<feature type="transmembrane region" description="Helical" evidence="1">
    <location>
        <begin position="113"/>
        <end position="130"/>
    </location>
</feature>
<dbReference type="InterPro" id="IPR007404">
    <property type="entry name" value="YdjM-like"/>
</dbReference>
<dbReference type="Proteomes" id="UP000177583">
    <property type="component" value="Unassembled WGS sequence"/>
</dbReference>
<keyword evidence="1" id="KW-0472">Membrane</keyword>
<protein>
    <recommendedName>
        <fullName evidence="4">Metal-dependent hydrolase</fullName>
    </recommendedName>
</protein>
<dbReference type="PROSITE" id="PS51257">
    <property type="entry name" value="PROKAR_LIPOPROTEIN"/>
    <property type="match status" value="1"/>
</dbReference>
<feature type="transmembrane region" description="Helical" evidence="1">
    <location>
        <begin position="75"/>
        <end position="101"/>
    </location>
</feature>
<keyword evidence="1" id="KW-0812">Transmembrane</keyword>
<evidence type="ECO:0000256" key="1">
    <source>
        <dbReference type="SAM" id="Phobius"/>
    </source>
</evidence>
<dbReference type="EMBL" id="MFNF01000011">
    <property type="protein sequence ID" value="OGH03835.1"/>
    <property type="molecule type" value="Genomic_DNA"/>
</dbReference>
<dbReference type="AlphaFoldDB" id="A0A1F6H0B4"/>
<name>A0A1F6H0B4_9PROT</name>
<comment type="caution">
    <text evidence="2">The sequence shown here is derived from an EMBL/GenBank/DDBJ whole genome shotgun (WGS) entry which is preliminary data.</text>
</comment>
<gene>
    <name evidence="2" type="ORF">A2557_11895</name>
</gene>
<proteinExistence type="predicted"/>
<evidence type="ECO:0000313" key="3">
    <source>
        <dbReference type="Proteomes" id="UP000177583"/>
    </source>
</evidence>
<evidence type="ECO:0000313" key="2">
    <source>
        <dbReference type="EMBL" id="OGH03835.1"/>
    </source>
</evidence>
<evidence type="ECO:0008006" key="4">
    <source>
        <dbReference type="Google" id="ProtNLM"/>
    </source>
</evidence>
<organism evidence="2 3">
    <name type="scientific">Candidatus Lambdaproteobacteria bacterium RIFOXYD2_FULL_56_26</name>
    <dbReference type="NCBI Taxonomy" id="1817773"/>
    <lineage>
        <taxon>Bacteria</taxon>
        <taxon>Pseudomonadati</taxon>
        <taxon>Pseudomonadota</taxon>
        <taxon>Candidatus Lambdaproteobacteria</taxon>
    </lineage>
</organism>
<keyword evidence="1" id="KW-1133">Transmembrane helix</keyword>
<feature type="transmembrane region" description="Helical" evidence="1">
    <location>
        <begin position="7"/>
        <end position="27"/>
    </location>
</feature>